<dbReference type="RefSeq" id="WP_340339169.1">
    <property type="nucleotide sequence ID" value="NZ_JBBKZS010000024.1"/>
</dbReference>
<sequence length="216" mass="23003">MLPKQYLLLSLAKHGSALLEHRDHGGPATLYIRYLNIDGRWAVHGTLHAPLLVWDMSQASSAQVAAQTASKARGRAVQVMTRGDSSWEEGRQIRVFSTSNGAALLGHVAQGEAKARRLRLETEKLEAYCTVVRAATAAEDHAAFAAISRAAATALRAKFGGGSVSASSSWLAGKKGRAALDSVLAGEVELMGPLSIQQVVETVEHAKEAERHRASS</sequence>
<evidence type="ECO:0000313" key="1">
    <source>
        <dbReference type="EMBL" id="MEJ8859123.1"/>
    </source>
</evidence>
<organism evidence="1 2">
    <name type="scientific">Variovorax robiniae</name>
    <dbReference type="NCBI Taxonomy" id="1836199"/>
    <lineage>
        <taxon>Bacteria</taxon>
        <taxon>Pseudomonadati</taxon>
        <taxon>Pseudomonadota</taxon>
        <taxon>Betaproteobacteria</taxon>
        <taxon>Burkholderiales</taxon>
        <taxon>Comamonadaceae</taxon>
        <taxon>Variovorax</taxon>
    </lineage>
</organism>
<name>A0ABU8XH37_9BURK</name>
<keyword evidence="2" id="KW-1185">Reference proteome</keyword>
<protein>
    <submittedName>
        <fullName evidence="1">Uncharacterized protein</fullName>
    </submittedName>
</protein>
<accession>A0ABU8XH37</accession>
<gene>
    <name evidence="1" type="ORF">WKW79_31450</name>
</gene>
<dbReference type="Proteomes" id="UP001367030">
    <property type="component" value="Unassembled WGS sequence"/>
</dbReference>
<dbReference type="EMBL" id="JBBKZS010000024">
    <property type="protein sequence ID" value="MEJ8859123.1"/>
    <property type="molecule type" value="Genomic_DNA"/>
</dbReference>
<evidence type="ECO:0000313" key="2">
    <source>
        <dbReference type="Proteomes" id="UP001367030"/>
    </source>
</evidence>
<reference evidence="1 2" key="1">
    <citation type="submission" date="2024-03" db="EMBL/GenBank/DDBJ databases">
        <title>Novel species of the genus Variovorax.</title>
        <authorList>
            <person name="Liu Q."/>
            <person name="Xin Y.-H."/>
        </authorList>
    </citation>
    <scope>NUCLEOTIDE SEQUENCE [LARGE SCALE GENOMIC DNA]</scope>
    <source>
        <strain evidence="1 2">KACC 18901</strain>
    </source>
</reference>
<proteinExistence type="predicted"/>
<comment type="caution">
    <text evidence="1">The sequence shown here is derived from an EMBL/GenBank/DDBJ whole genome shotgun (WGS) entry which is preliminary data.</text>
</comment>